<name>A0AAU2JV18_9ACTN</name>
<dbReference type="SUPFAM" id="SSF140453">
    <property type="entry name" value="EsxAB dimer-like"/>
    <property type="match status" value="1"/>
</dbReference>
<proteinExistence type="predicted"/>
<dbReference type="Gene3D" id="1.10.287.1060">
    <property type="entry name" value="ESAT-6-like"/>
    <property type="match status" value="1"/>
</dbReference>
<gene>
    <name evidence="1" type="ORF">OG327_25405</name>
</gene>
<sequence length="112" mass="11621">MSNTFGLADDPVVQARNKISETADAVTTQARELADILATVSAGWTGVGASGFVSAQTAVNEDHDEIRRLLGVLHHAVAQTKNLSNAQDDEVRATFQAVQSSAGGNTSGLNAL</sequence>
<dbReference type="InterPro" id="IPR036689">
    <property type="entry name" value="ESAT-6-like_sf"/>
</dbReference>
<protein>
    <recommendedName>
        <fullName evidence="2">WXG100 family type VII secretion target</fullName>
    </recommendedName>
</protein>
<accession>A0AAU2JV18</accession>
<reference evidence="1" key="1">
    <citation type="submission" date="2022-10" db="EMBL/GenBank/DDBJ databases">
        <title>The complete genomes of actinobacterial strains from the NBC collection.</title>
        <authorList>
            <person name="Joergensen T.S."/>
            <person name="Alvarez Arevalo M."/>
            <person name="Sterndorff E.B."/>
            <person name="Faurdal D."/>
            <person name="Vuksanovic O."/>
            <person name="Mourched A.-S."/>
            <person name="Charusanti P."/>
            <person name="Shaw S."/>
            <person name="Blin K."/>
            <person name="Weber T."/>
        </authorList>
    </citation>
    <scope>NUCLEOTIDE SEQUENCE</scope>
    <source>
        <strain evidence="1">NBC_00049</strain>
    </source>
</reference>
<dbReference type="AlphaFoldDB" id="A0AAU2JV18"/>
<evidence type="ECO:0000313" key="1">
    <source>
        <dbReference type="EMBL" id="WTU76393.1"/>
    </source>
</evidence>
<evidence type="ECO:0008006" key="2">
    <source>
        <dbReference type="Google" id="ProtNLM"/>
    </source>
</evidence>
<dbReference type="Pfam" id="PF06013">
    <property type="entry name" value="WXG100"/>
    <property type="match status" value="1"/>
</dbReference>
<organism evidence="1">
    <name type="scientific">Streptomyces sp. NBC_00049</name>
    <dbReference type="NCBI Taxonomy" id="2903617"/>
    <lineage>
        <taxon>Bacteria</taxon>
        <taxon>Bacillati</taxon>
        <taxon>Actinomycetota</taxon>
        <taxon>Actinomycetes</taxon>
        <taxon>Kitasatosporales</taxon>
        <taxon>Streptomycetaceae</taxon>
        <taxon>Streptomyces</taxon>
    </lineage>
</organism>
<dbReference type="InterPro" id="IPR010310">
    <property type="entry name" value="T7SS_ESAT-6-like"/>
</dbReference>
<dbReference type="EMBL" id="CP108264">
    <property type="protein sequence ID" value="WTU76393.1"/>
    <property type="molecule type" value="Genomic_DNA"/>
</dbReference>